<evidence type="ECO:0000256" key="3">
    <source>
        <dbReference type="ARBA" id="ARBA00022448"/>
    </source>
</evidence>
<dbReference type="PANTHER" id="PTHR33619:SF3">
    <property type="entry name" value="POLYSACCHARIDE EXPORT PROTEIN GFCE-RELATED"/>
    <property type="match status" value="1"/>
</dbReference>
<keyword evidence="12" id="KW-0564">Palmitate</keyword>
<dbReference type="GO" id="GO:0006811">
    <property type="term" value="P:monoatomic ion transport"/>
    <property type="evidence" value="ECO:0007669"/>
    <property type="project" value="UniProtKB-KW"/>
</dbReference>
<comment type="subcellular location">
    <subcellularLocation>
        <location evidence="1">Cell outer membrane</location>
        <topology evidence="1">Multi-pass membrane protein</topology>
    </subcellularLocation>
</comment>
<dbReference type="PANTHER" id="PTHR33619">
    <property type="entry name" value="POLYSACCHARIDE EXPORT PROTEIN GFCE-RELATED"/>
    <property type="match status" value="1"/>
</dbReference>
<dbReference type="GO" id="GO:0046930">
    <property type="term" value="C:pore complex"/>
    <property type="evidence" value="ECO:0007669"/>
    <property type="project" value="UniProtKB-KW"/>
</dbReference>
<dbReference type="Proteomes" id="UP000763088">
    <property type="component" value="Unassembled WGS sequence"/>
</dbReference>
<evidence type="ECO:0000256" key="1">
    <source>
        <dbReference type="ARBA" id="ARBA00004571"/>
    </source>
</evidence>
<evidence type="ECO:0000256" key="15">
    <source>
        <dbReference type="SAM" id="Phobius"/>
    </source>
</evidence>
<gene>
    <name evidence="18" type="ORF">E7102_03920</name>
</gene>
<evidence type="ECO:0000256" key="4">
    <source>
        <dbReference type="ARBA" id="ARBA00022452"/>
    </source>
</evidence>
<comment type="similarity">
    <text evidence="2">Belongs to the BexD/CtrA/VexA family.</text>
</comment>
<dbReference type="Gene3D" id="3.10.560.10">
    <property type="entry name" value="Outer membrane lipoprotein wza domain like"/>
    <property type="match status" value="1"/>
</dbReference>
<dbReference type="InterPro" id="IPR003715">
    <property type="entry name" value="Poly_export_N"/>
</dbReference>
<keyword evidence="8" id="KW-0625">Polysaccharide transport</keyword>
<evidence type="ECO:0000256" key="11">
    <source>
        <dbReference type="ARBA" id="ARBA00023136"/>
    </source>
</evidence>
<keyword evidence="13" id="KW-0998">Cell outer membrane</keyword>
<dbReference type="GO" id="GO:0015159">
    <property type="term" value="F:polysaccharide transmembrane transporter activity"/>
    <property type="evidence" value="ECO:0007669"/>
    <property type="project" value="InterPro"/>
</dbReference>
<feature type="transmembrane region" description="Helical" evidence="15">
    <location>
        <begin position="241"/>
        <end position="259"/>
    </location>
</feature>
<keyword evidence="6 15" id="KW-0812">Transmembrane</keyword>
<evidence type="ECO:0000256" key="13">
    <source>
        <dbReference type="ARBA" id="ARBA00023237"/>
    </source>
</evidence>
<name>A0A928GI32_XYLRU</name>
<dbReference type="AlphaFoldDB" id="A0A928GI32"/>
<keyword evidence="9" id="KW-0406">Ion transport</keyword>
<evidence type="ECO:0000256" key="10">
    <source>
        <dbReference type="ARBA" id="ARBA00023114"/>
    </source>
</evidence>
<accession>A0A928GI32</accession>
<evidence type="ECO:0000313" key="18">
    <source>
        <dbReference type="EMBL" id="MBE6265610.1"/>
    </source>
</evidence>
<evidence type="ECO:0000256" key="12">
    <source>
        <dbReference type="ARBA" id="ARBA00023139"/>
    </source>
</evidence>
<evidence type="ECO:0000256" key="8">
    <source>
        <dbReference type="ARBA" id="ARBA00023047"/>
    </source>
</evidence>
<dbReference type="EMBL" id="SUYD01000004">
    <property type="protein sequence ID" value="MBE6265610.1"/>
    <property type="molecule type" value="Genomic_DNA"/>
</dbReference>
<keyword evidence="3" id="KW-0813">Transport</keyword>
<proteinExistence type="inferred from homology"/>
<organism evidence="18 19">
    <name type="scientific">Xylanibacter ruminicola</name>
    <name type="common">Prevotella ruminicola</name>
    <dbReference type="NCBI Taxonomy" id="839"/>
    <lineage>
        <taxon>Bacteria</taxon>
        <taxon>Pseudomonadati</taxon>
        <taxon>Bacteroidota</taxon>
        <taxon>Bacteroidia</taxon>
        <taxon>Bacteroidales</taxon>
        <taxon>Prevotellaceae</taxon>
        <taxon>Xylanibacter</taxon>
    </lineage>
</organism>
<comment type="caution">
    <text evidence="18">The sequence shown here is derived from an EMBL/GenBank/DDBJ whole genome shotgun (WGS) entry which is preliminary data.</text>
</comment>
<keyword evidence="4" id="KW-1134">Transmembrane beta strand</keyword>
<feature type="domain" description="SLBB" evidence="17">
    <location>
        <begin position="143"/>
        <end position="221"/>
    </location>
</feature>
<keyword evidence="10" id="KW-0626">Porin</keyword>
<keyword evidence="14" id="KW-0449">Lipoprotein</keyword>
<evidence type="ECO:0000313" key="19">
    <source>
        <dbReference type="Proteomes" id="UP000763088"/>
    </source>
</evidence>
<evidence type="ECO:0000256" key="5">
    <source>
        <dbReference type="ARBA" id="ARBA00022597"/>
    </source>
</evidence>
<sequence length="260" mass="29050">MKNRLFIAICTALVMASCTTPRNFNYLQDLQNGQQMDITIDGTIRLQPNDQLTVVVKSKDPLMGNLFNKTLTTQITQGSVMGNSYISPYTVSKQGTIDFPVIGEINVGGMTRQEVETTIKQELQKEQLKDANVTVELQNLTYTVAGEVNAPGVYKIEKDKLTLFEALGQAHDLGVYGKRDSIMVIRTENNKRTTYMVSLNSGKDLFNSEAYYVHQNDIIYVKPNKVKARQSTANGNETRSISFWMSIVSVLSTVAILVFK</sequence>
<dbReference type="InterPro" id="IPR054765">
    <property type="entry name" value="SLBB_dom"/>
</dbReference>
<dbReference type="Pfam" id="PF22461">
    <property type="entry name" value="SLBB_2"/>
    <property type="match status" value="1"/>
</dbReference>
<keyword evidence="15" id="KW-1133">Transmembrane helix</keyword>
<dbReference type="PROSITE" id="PS51257">
    <property type="entry name" value="PROKAR_LIPOPROTEIN"/>
    <property type="match status" value="1"/>
</dbReference>
<evidence type="ECO:0000256" key="14">
    <source>
        <dbReference type="ARBA" id="ARBA00023288"/>
    </source>
</evidence>
<evidence type="ECO:0000256" key="7">
    <source>
        <dbReference type="ARBA" id="ARBA00022729"/>
    </source>
</evidence>
<feature type="domain" description="Polysaccharide export protein N-terminal" evidence="16">
    <location>
        <begin position="43"/>
        <end position="137"/>
    </location>
</feature>
<dbReference type="Gene3D" id="3.30.1950.10">
    <property type="entry name" value="wza like domain"/>
    <property type="match status" value="1"/>
</dbReference>
<dbReference type="Pfam" id="PF02563">
    <property type="entry name" value="Poly_export"/>
    <property type="match status" value="1"/>
</dbReference>
<evidence type="ECO:0000259" key="16">
    <source>
        <dbReference type="Pfam" id="PF02563"/>
    </source>
</evidence>
<evidence type="ECO:0000259" key="17">
    <source>
        <dbReference type="Pfam" id="PF22461"/>
    </source>
</evidence>
<keyword evidence="11 15" id="KW-0472">Membrane</keyword>
<evidence type="ECO:0000256" key="6">
    <source>
        <dbReference type="ARBA" id="ARBA00022692"/>
    </source>
</evidence>
<keyword evidence="5" id="KW-0762">Sugar transport</keyword>
<protein>
    <submittedName>
        <fullName evidence="18">Polysaccharide export protein</fullName>
    </submittedName>
</protein>
<keyword evidence="7" id="KW-0732">Signal</keyword>
<reference evidence="18" key="1">
    <citation type="submission" date="2019-04" db="EMBL/GenBank/DDBJ databases">
        <title>Evolution of Biomass-Degrading Anaerobic Consortia Revealed by Metagenomics.</title>
        <authorList>
            <person name="Peng X."/>
        </authorList>
    </citation>
    <scope>NUCLEOTIDE SEQUENCE</scope>
    <source>
        <strain evidence="18">SIG141</strain>
    </source>
</reference>
<dbReference type="GO" id="GO:0009279">
    <property type="term" value="C:cell outer membrane"/>
    <property type="evidence" value="ECO:0007669"/>
    <property type="project" value="UniProtKB-SubCell"/>
</dbReference>
<evidence type="ECO:0000256" key="9">
    <source>
        <dbReference type="ARBA" id="ARBA00023065"/>
    </source>
</evidence>
<dbReference type="InterPro" id="IPR049712">
    <property type="entry name" value="Poly_export"/>
</dbReference>
<evidence type="ECO:0000256" key="2">
    <source>
        <dbReference type="ARBA" id="ARBA00009450"/>
    </source>
</evidence>
<dbReference type="GO" id="GO:0015288">
    <property type="term" value="F:porin activity"/>
    <property type="evidence" value="ECO:0007669"/>
    <property type="project" value="UniProtKB-KW"/>
</dbReference>